<dbReference type="GO" id="GO:0004842">
    <property type="term" value="F:ubiquitin-protein transferase activity"/>
    <property type="evidence" value="ECO:0007669"/>
    <property type="project" value="InterPro"/>
</dbReference>
<dbReference type="Pfam" id="PF13934">
    <property type="entry name" value="ELYS"/>
    <property type="match status" value="1"/>
</dbReference>
<evidence type="ECO:0000256" key="1">
    <source>
        <dbReference type="ARBA" id="ARBA00004123"/>
    </source>
</evidence>
<dbReference type="GO" id="GO:0016567">
    <property type="term" value="P:protein ubiquitination"/>
    <property type="evidence" value="ECO:0007669"/>
    <property type="project" value="InterPro"/>
</dbReference>
<dbReference type="PANTHER" id="PTHR47358">
    <property type="entry name" value="E3 UBIQUITIN-PROTEIN LIGASE HOS1"/>
    <property type="match status" value="1"/>
</dbReference>
<keyword evidence="2" id="KW-0539">Nucleus</keyword>
<dbReference type="EMBL" id="CM029053">
    <property type="protein sequence ID" value="KAG2553266.1"/>
    <property type="molecule type" value="Genomic_DNA"/>
</dbReference>
<comment type="subcellular location">
    <subcellularLocation>
        <location evidence="1">Nucleus</location>
    </subcellularLocation>
</comment>
<evidence type="ECO:0000259" key="4">
    <source>
        <dbReference type="Pfam" id="PF13934"/>
    </source>
</evidence>
<gene>
    <name evidence="5" type="ORF">PVAP13_9KG518000</name>
</gene>
<organism evidence="5 6">
    <name type="scientific">Panicum virgatum</name>
    <name type="common">Blackwell switchgrass</name>
    <dbReference type="NCBI Taxonomy" id="38727"/>
    <lineage>
        <taxon>Eukaryota</taxon>
        <taxon>Viridiplantae</taxon>
        <taxon>Streptophyta</taxon>
        <taxon>Embryophyta</taxon>
        <taxon>Tracheophyta</taxon>
        <taxon>Spermatophyta</taxon>
        <taxon>Magnoliopsida</taxon>
        <taxon>Liliopsida</taxon>
        <taxon>Poales</taxon>
        <taxon>Poaceae</taxon>
        <taxon>PACMAD clade</taxon>
        <taxon>Panicoideae</taxon>
        <taxon>Panicodae</taxon>
        <taxon>Paniceae</taxon>
        <taxon>Panicinae</taxon>
        <taxon>Panicum</taxon>
        <taxon>Panicum sect. Hiantes</taxon>
    </lineage>
</organism>
<evidence type="ECO:0000256" key="3">
    <source>
        <dbReference type="SAM" id="MobiDB-lite"/>
    </source>
</evidence>
<feature type="domain" description="ELYS-like" evidence="4">
    <location>
        <begin position="224"/>
        <end position="502"/>
    </location>
</feature>
<keyword evidence="6" id="KW-1185">Reference proteome</keyword>
<feature type="region of interest" description="Disordered" evidence="3">
    <location>
        <begin position="804"/>
        <end position="853"/>
    </location>
</feature>
<dbReference type="GO" id="GO:0005634">
    <property type="term" value="C:nucleus"/>
    <property type="evidence" value="ECO:0007669"/>
    <property type="project" value="UniProtKB-SubCell"/>
</dbReference>
<reference evidence="5" key="1">
    <citation type="submission" date="2020-05" db="EMBL/GenBank/DDBJ databases">
        <title>WGS assembly of Panicum virgatum.</title>
        <authorList>
            <person name="Lovell J.T."/>
            <person name="Jenkins J."/>
            <person name="Shu S."/>
            <person name="Juenger T.E."/>
            <person name="Schmutz J."/>
        </authorList>
    </citation>
    <scope>NUCLEOTIDE SEQUENCE</scope>
    <source>
        <strain evidence="5">AP13</strain>
    </source>
</reference>
<dbReference type="InterPro" id="IPR025151">
    <property type="entry name" value="ELYS_dom"/>
</dbReference>
<proteinExistence type="predicted"/>
<evidence type="ECO:0000313" key="5">
    <source>
        <dbReference type="EMBL" id="KAG2553266.1"/>
    </source>
</evidence>
<name>A0A8T0P1Q4_PANVG</name>
<dbReference type="PANTHER" id="PTHR47358:SF2">
    <property type="entry name" value="E3 UBIQUITIN-PROTEIN LIGASE HOS1"/>
    <property type="match status" value="1"/>
</dbReference>
<dbReference type="AlphaFoldDB" id="A0A8T0P1Q4"/>
<dbReference type="Proteomes" id="UP000823388">
    <property type="component" value="Chromosome 9K"/>
</dbReference>
<evidence type="ECO:0000256" key="2">
    <source>
        <dbReference type="ARBA" id="ARBA00023242"/>
    </source>
</evidence>
<dbReference type="InterPro" id="IPR044718">
    <property type="entry name" value="HOS1"/>
</dbReference>
<sequence length="853" mass="96568">MEALPSSPRHPPKYGSAVVQHDERFHEKEDHGNPVNTDVQRLHSLFDVALQNNLTSLICHYITDVCLDENAVSSDPLLAFLLDEVVIKDWCKRAVNALISEIGMIYRSGLEMMQSKLSQLQKFAAQLAGIYSVLEVMIASFTEAVSAHVNDLHQLIENTLKAKQHLEAMIWCIRHRFVQDICSRYTDYESWSSDVIQRKASAEARKWPDFFDKQSGDNGANQGTLFIEQALQNLGIEQSYRNEEEAAITCLQNEQSSSMFYSTITADHFSLNRYPFKNLREAVDVLFLHGASDMVIAKQAIILYYLFDRHWTRPDSEWRYLLDDFAATFGITNRTLLECLVFCLLDDHSSEALEEACSLLPKISSKETHPKIAKVLLERHRPDMALVVLKGTGHGSFSATEDIEKDGIPSLSEAVTAVRVRIEYSLLTEAFMYHRSYCSRVKEQRAADIIHSEDALRSSWVYHVEVMMNEFCTICIERNFVDKMIDLPWDSEEEKHLHKLLFDSACEMPTKPCGSLLVVYYLRRYQYLEAYEVDRNLQRFEQKKLESTTEEIASKIRTIAQWRENLVAKCLDMLPEVQREIVKAINTGEQSQFARTAQISSPVSHVFKAQSPVIELSSSFNPLLQNKSSLHSKNINALTDSGGMIRSSHSEFGRKVPSVLQSRVIPQMTPAFNMRAGGIFPSVGQNGESPFLRGAKDISSRKGEAGFKKGIQPADDSLPMYLNLNSGDTPMKDYQTSLLKTEVNKTTSFQDYAGKGKFHFGSRSEKPFILNGTGVGQNGLPKISGTAGFHGDYKLPTKENILSSSKKYSVDEAAASKGVSRWRSDESSEDEDERRTNRGSRALVTRRRPRFSR</sequence>
<evidence type="ECO:0000313" key="6">
    <source>
        <dbReference type="Proteomes" id="UP000823388"/>
    </source>
</evidence>
<accession>A0A8T0P1Q4</accession>
<feature type="compositionally biased region" description="Basic residues" evidence="3">
    <location>
        <begin position="844"/>
        <end position="853"/>
    </location>
</feature>
<comment type="caution">
    <text evidence="5">The sequence shown here is derived from an EMBL/GenBank/DDBJ whole genome shotgun (WGS) entry which is preliminary data.</text>
</comment>
<protein>
    <recommendedName>
        <fullName evidence="4">ELYS-like domain-containing protein</fullName>
    </recommendedName>
</protein>